<keyword evidence="3" id="KW-0645">Protease</keyword>
<keyword evidence="6 8" id="KW-1133">Transmembrane helix</keyword>
<comment type="subcellular location">
    <subcellularLocation>
        <location evidence="1">Cell membrane</location>
        <topology evidence="1">Multi-pass membrane protein</topology>
    </subcellularLocation>
</comment>
<sequence length="275" mass="30059">MAEILLLLSLILFALSVAPTGFRGIFAAGGWIFLAVVFFSMSFHYIFENEFVYPAAAVISVPLLFITVKGCLKNDRTALNISSVAAIAFLIYAAVALWEPLATWLIETQVENTVSALLAIGHPASVSQWDTILSNGYIVVITLSCTPVVGTAIMLGVAMGVESSKFQKIIACVFTIATLAVLNLSRLVFVVVAYSEQWFPYFLDIASNGYPGFESFYWAHNVIGRIIFTILGIVITGGGLAIVVPDVRKFYSDIITFYYSGAVEIKSTFFRKLKL</sequence>
<evidence type="ECO:0000313" key="9">
    <source>
        <dbReference type="EMBL" id="WOF17176.1"/>
    </source>
</evidence>
<feature type="transmembrane region" description="Helical" evidence="8">
    <location>
        <begin position="137"/>
        <end position="157"/>
    </location>
</feature>
<reference evidence="9 10" key="1">
    <citation type="submission" date="2019-09" db="EMBL/GenBank/DDBJ databases">
        <title>The complete genome of Methanoplanus sp. FWC-SCC4.</title>
        <authorList>
            <person name="Chen S.-C."/>
            <person name="Zhou Y.-Z."/>
            <person name="Lai M.-C."/>
        </authorList>
    </citation>
    <scope>NUCLEOTIDE SEQUENCE [LARGE SCALE GENOMIC DNA]</scope>
    <source>
        <strain evidence="9 10">FWC-SCC4</strain>
    </source>
</reference>
<evidence type="ECO:0000256" key="2">
    <source>
        <dbReference type="ARBA" id="ARBA00022475"/>
    </source>
</evidence>
<feature type="transmembrane region" description="Helical" evidence="8">
    <location>
        <begin position="169"/>
        <end position="194"/>
    </location>
</feature>
<dbReference type="GO" id="GO:0008233">
    <property type="term" value="F:peptidase activity"/>
    <property type="evidence" value="ECO:0007669"/>
    <property type="project" value="UniProtKB-KW"/>
</dbReference>
<evidence type="ECO:0000256" key="5">
    <source>
        <dbReference type="ARBA" id="ARBA00022801"/>
    </source>
</evidence>
<dbReference type="InterPro" id="IPR026392">
    <property type="entry name" value="Exo/Archaeosortase_dom"/>
</dbReference>
<keyword evidence="7 8" id="KW-0472">Membrane</keyword>
<feature type="transmembrane region" description="Helical" evidence="8">
    <location>
        <begin position="79"/>
        <end position="98"/>
    </location>
</feature>
<keyword evidence="4 8" id="KW-0812">Transmembrane</keyword>
<dbReference type="GeneID" id="85230713"/>
<dbReference type="EMBL" id="CP043875">
    <property type="protein sequence ID" value="WOF17176.1"/>
    <property type="molecule type" value="Genomic_DNA"/>
</dbReference>
<proteinExistence type="predicted"/>
<evidence type="ECO:0000313" key="10">
    <source>
        <dbReference type="Proteomes" id="UP001301797"/>
    </source>
</evidence>
<gene>
    <name evidence="9" type="primary">artA</name>
    <name evidence="9" type="ORF">F1737_11045</name>
</gene>
<dbReference type="EC" id="3.4.22.-" evidence="9"/>
<evidence type="ECO:0000256" key="3">
    <source>
        <dbReference type="ARBA" id="ARBA00022670"/>
    </source>
</evidence>
<dbReference type="AlphaFoldDB" id="A0AA97I581"/>
<keyword evidence="10" id="KW-1185">Reference proteome</keyword>
<dbReference type="RefSeq" id="WP_317136637.1">
    <property type="nucleotide sequence ID" value="NZ_CP043875.1"/>
</dbReference>
<evidence type="ECO:0000256" key="4">
    <source>
        <dbReference type="ARBA" id="ARBA00022692"/>
    </source>
</evidence>
<organism evidence="9 10">
    <name type="scientific">Methanochimaera problematica</name>
    <dbReference type="NCBI Taxonomy" id="2609417"/>
    <lineage>
        <taxon>Archaea</taxon>
        <taxon>Methanobacteriati</taxon>
        <taxon>Methanobacteriota</taxon>
        <taxon>Stenosarchaea group</taxon>
        <taxon>Methanomicrobia</taxon>
        <taxon>Methanomicrobiales</taxon>
        <taxon>Methanomicrobiaceae</taxon>
        <taxon>Methanochimaera</taxon>
    </lineage>
</organism>
<evidence type="ECO:0000256" key="8">
    <source>
        <dbReference type="SAM" id="Phobius"/>
    </source>
</evidence>
<dbReference type="NCBIfam" id="TIGR04178">
    <property type="entry name" value="exo_archaeo"/>
    <property type="match status" value="1"/>
</dbReference>
<accession>A0AA97I581</accession>
<evidence type="ECO:0000256" key="7">
    <source>
        <dbReference type="ARBA" id="ARBA00023136"/>
    </source>
</evidence>
<evidence type="ECO:0000256" key="6">
    <source>
        <dbReference type="ARBA" id="ARBA00022989"/>
    </source>
</evidence>
<feature type="transmembrane region" description="Helical" evidence="8">
    <location>
        <begin position="222"/>
        <end position="244"/>
    </location>
</feature>
<keyword evidence="2" id="KW-1003">Cell membrane</keyword>
<protein>
    <submittedName>
        <fullName evidence="9">Archaeosortase A</fullName>
        <ecNumber evidence="9">3.4.22.-</ecNumber>
    </submittedName>
</protein>
<dbReference type="InterPro" id="IPR014522">
    <property type="entry name" value="ArtA"/>
</dbReference>
<keyword evidence="5 9" id="KW-0378">Hydrolase</keyword>
<evidence type="ECO:0000256" key="1">
    <source>
        <dbReference type="ARBA" id="ARBA00004651"/>
    </source>
</evidence>
<dbReference type="Proteomes" id="UP001301797">
    <property type="component" value="Chromosome"/>
</dbReference>
<dbReference type="NCBIfam" id="TIGR04125">
    <property type="entry name" value="exosort_PGF_TRM"/>
    <property type="match status" value="1"/>
</dbReference>
<feature type="transmembrane region" description="Helical" evidence="8">
    <location>
        <begin position="51"/>
        <end position="72"/>
    </location>
</feature>
<dbReference type="KEGG" id="mefw:F1737_11045"/>
<name>A0AA97I581_9EURY</name>
<dbReference type="GO" id="GO:0005886">
    <property type="term" value="C:plasma membrane"/>
    <property type="evidence" value="ECO:0007669"/>
    <property type="project" value="UniProtKB-SubCell"/>
</dbReference>
<dbReference type="GO" id="GO:0006508">
    <property type="term" value="P:proteolysis"/>
    <property type="evidence" value="ECO:0007669"/>
    <property type="project" value="UniProtKB-KW"/>
</dbReference>